<keyword evidence="1" id="KW-0472">Membrane</keyword>
<accession>Q2SL64</accession>
<dbReference type="SUPFAM" id="SSF74653">
    <property type="entry name" value="TolA/TonB C-terminal domain"/>
    <property type="match status" value="1"/>
</dbReference>
<reference evidence="2 3" key="1">
    <citation type="journal article" date="2005" name="Nucleic Acids Res.">
        <title>Genomic blueprint of Hahella chejuensis, a marine microbe producing an algicidal agent.</title>
        <authorList>
            <person name="Jeong H."/>
            <person name="Yim J.H."/>
            <person name="Lee C."/>
            <person name="Choi S.-H."/>
            <person name="Park Y.K."/>
            <person name="Yoon S.H."/>
            <person name="Hur C.-G."/>
            <person name="Kang H.-Y."/>
            <person name="Kim D."/>
            <person name="Lee H.H."/>
            <person name="Park K.H."/>
            <person name="Park S.-H."/>
            <person name="Park H.-S."/>
            <person name="Lee H.K."/>
            <person name="Oh T.K."/>
            <person name="Kim J.F."/>
        </authorList>
    </citation>
    <scope>NUCLEOTIDE SEQUENCE [LARGE SCALE GENOMIC DNA]</scope>
    <source>
        <strain evidence="2 3">KCTC 2396</strain>
    </source>
</reference>
<organism evidence="2 3">
    <name type="scientific">Hahella chejuensis (strain KCTC 2396)</name>
    <dbReference type="NCBI Taxonomy" id="349521"/>
    <lineage>
        <taxon>Bacteria</taxon>
        <taxon>Pseudomonadati</taxon>
        <taxon>Pseudomonadota</taxon>
        <taxon>Gammaproteobacteria</taxon>
        <taxon>Oceanospirillales</taxon>
        <taxon>Hahellaceae</taxon>
        <taxon>Hahella</taxon>
    </lineage>
</organism>
<name>Q2SL64_HAHCH</name>
<keyword evidence="1" id="KW-0812">Transmembrane</keyword>
<evidence type="ECO:0000313" key="2">
    <source>
        <dbReference type="EMBL" id="ABC28610.1"/>
    </source>
</evidence>
<evidence type="ECO:0000313" key="3">
    <source>
        <dbReference type="Proteomes" id="UP000000238"/>
    </source>
</evidence>
<dbReference type="Proteomes" id="UP000000238">
    <property type="component" value="Chromosome"/>
</dbReference>
<evidence type="ECO:0000256" key="1">
    <source>
        <dbReference type="SAM" id="Phobius"/>
    </source>
</evidence>
<keyword evidence="1" id="KW-1133">Transmembrane helix</keyword>
<dbReference type="Pfam" id="PF13103">
    <property type="entry name" value="TonB_2"/>
    <property type="match status" value="1"/>
</dbReference>
<keyword evidence="3" id="KW-1185">Reference proteome</keyword>
<proteinExistence type="predicted"/>
<dbReference type="eggNOG" id="COG0810">
    <property type="taxonomic scope" value="Bacteria"/>
</dbReference>
<dbReference type="AlphaFoldDB" id="Q2SL64"/>
<dbReference type="KEGG" id="hch:HCH_01765"/>
<feature type="transmembrane region" description="Helical" evidence="1">
    <location>
        <begin position="14"/>
        <end position="33"/>
    </location>
</feature>
<dbReference type="HOGENOM" id="CLU_1145931_0_0_6"/>
<sequence length="242" mass="26976">MCFMPDSEFNGGCAANAIFLSILAHAGILFLLFSIQLPQKENPTITITLNARTVSTPGTQQTQSMPAQTEAPKDIVDDTLPWKGSQQDTFSGIPRLNANRTNLNWVSNLFKGESESADKKPNRPESEAYEMDASILELLRSQPSTHSTFWPYLVRHLAQNRLYNNQYEYSDLTEARTVVLKLQFQETGMLVKAEVERSSGDEKLDAAAIRSAYAANPYQRPPPSDSVFGYSYLVQILYAPAS</sequence>
<dbReference type="EMBL" id="CP000155">
    <property type="protein sequence ID" value="ABC28610.1"/>
    <property type="molecule type" value="Genomic_DNA"/>
</dbReference>
<dbReference type="Gene3D" id="3.30.1150.10">
    <property type="match status" value="1"/>
</dbReference>
<protein>
    <submittedName>
        <fullName evidence="2">Uncharacterized protein</fullName>
    </submittedName>
</protein>
<gene>
    <name evidence="2" type="ordered locus">HCH_01765</name>
</gene>